<dbReference type="SUPFAM" id="SSF46689">
    <property type="entry name" value="Homeodomain-like"/>
    <property type="match status" value="1"/>
</dbReference>
<organism evidence="7 8">
    <name type="scientific">Billgrantia bachuensis</name>
    <dbReference type="NCBI Taxonomy" id="2717286"/>
    <lineage>
        <taxon>Bacteria</taxon>
        <taxon>Pseudomonadati</taxon>
        <taxon>Pseudomonadota</taxon>
        <taxon>Gammaproteobacteria</taxon>
        <taxon>Oceanospirillales</taxon>
        <taxon>Halomonadaceae</taxon>
        <taxon>Billgrantia</taxon>
    </lineage>
</organism>
<feature type="DNA-binding region" description="H-T-H motif" evidence="4">
    <location>
        <begin position="48"/>
        <end position="67"/>
    </location>
</feature>
<dbReference type="SUPFAM" id="SSF48498">
    <property type="entry name" value="Tetracyclin repressor-like, C-terminal domain"/>
    <property type="match status" value="1"/>
</dbReference>
<proteinExistence type="predicted"/>
<reference evidence="7 8" key="1">
    <citation type="submission" date="2020-03" db="EMBL/GenBank/DDBJ databases">
        <title>Identification of Halomonas strains.</title>
        <authorList>
            <person name="Xiao Z."/>
            <person name="Dong F."/>
            <person name="Wang Z."/>
            <person name="Zhao J.-Y."/>
        </authorList>
    </citation>
    <scope>NUCLEOTIDE SEQUENCE [LARGE SCALE GENOMIC DNA]</scope>
    <source>
        <strain evidence="7 8">DX6</strain>
    </source>
</reference>
<dbReference type="Gene3D" id="1.10.10.60">
    <property type="entry name" value="Homeodomain-like"/>
    <property type="match status" value="1"/>
</dbReference>
<sequence>MEKTLKTKRRGRGRPRLDGGNGEGVVSREAVIELAYELARSEPLEDVSFVRLAKVLGVVPGALHYHIGTKDDLTSAILNRFYKQLLVRLREIPEDLLWRERLRRFAHILMECERDHRGAAEYIQTKAKFRVFQKVRAGETDYGAAYLDHAFGLFREAGFDAEQSAMFYHVLALHCLAAANSHVAHLEPAEHERFLKKQADALPEGVMPGLDFALKAFSGIRADDAFEFGLEALLDRFAAARGCEPRQAVYDGLS</sequence>
<dbReference type="Proteomes" id="UP001318321">
    <property type="component" value="Unassembled WGS sequence"/>
</dbReference>
<keyword evidence="8" id="KW-1185">Reference proteome</keyword>
<evidence type="ECO:0000256" key="5">
    <source>
        <dbReference type="SAM" id="MobiDB-lite"/>
    </source>
</evidence>
<keyword evidence="3" id="KW-0804">Transcription</keyword>
<gene>
    <name evidence="7" type="ORF">HBJ55_07825</name>
</gene>
<evidence type="ECO:0000313" key="7">
    <source>
        <dbReference type="EMBL" id="NIC05330.1"/>
    </source>
</evidence>
<evidence type="ECO:0000259" key="6">
    <source>
        <dbReference type="PROSITE" id="PS50977"/>
    </source>
</evidence>
<feature type="compositionally biased region" description="Basic residues" evidence="5">
    <location>
        <begin position="1"/>
        <end position="14"/>
    </location>
</feature>
<accession>A0ABX0PPX0</accession>
<dbReference type="EMBL" id="JAAQTO010000018">
    <property type="protein sequence ID" value="NIC05330.1"/>
    <property type="molecule type" value="Genomic_DNA"/>
</dbReference>
<evidence type="ECO:0000256" key="1">
    <source>
        <dbReference type="ARBA" id="ARBA00023015"/>
    </source>
</evidence>
<dbReference type="Gene3D" id="1.10.357.10">
    <property type="entry name" value="Tetracycline Repressor, domain 2"/>
    <property type="match status" value="1"/>
</dbReference>
<comment type="caution">
    <text evidence="7">The sequence shown here is derived from an EMBL/GenBank/DDBJ whole genome shotgun (WGS) entry which is preliminary data.</text>
</comment>
<dbReference type="InterPro" id="IPR036271">
    <property type="entry name" value="Tet_transcr_reg_TetR-rel_C_sf"/>
</dbReference>
<dbReference type="Pfam" id="PF02909">
    <property type="entry name" value="TetR_C_1"/>
    <property type="match status" value="1"/>
</dbReference>
<name>A0ABX0PPX0_9GAMM</name>
<evidence type="ECO:0000313" key="8">
    <source>
        <dbReference type="Proteomes" id="UP001318321"/>
    </source>
</evidence>
<protein>
    <recommendedName>
        <fullName evidence="6">HTH tetR-type domain-containing protein</fullName>
    </recommendedName>
</protein>
<feature type="domain" description="HTH tetR-type" evidence="6">
    <location>
        <begin position="25"/>
        <end position="85"/>
    </location>
</feature>
<keyword evidence="2 4" id="KW-0238">DNA-binding</keyword>
<evidence type="ECO:0000256" key="2">
    <source>
        <dbReference type="ARBA" id="ARBA00023125"/>
    </source>
</evidence>
<keyword evidence="1" id="KW-0805">Transcription regulation</keyword>
<evidence type="ECO:0000256" key="3">
    <source>
        <dbReference type="ARBA" id="ARBA00023163"/>
    </source>
</evidence>
<dbReference type="InterPro" id="IPR009057">
    <property type="entry name" value="Homeodomain-like_sf"/>
</dbReference>
<dbReference type="InterPro" id="IPR004111">
    <property type="entry name" value="Repressor_TetR_C"/>
</dbReference>
<dbReference type="InterPro" id="IPR001647">
    <property type="entry name" value="HTH_TetR"/>
</dbReference>
<feature type="region of interest" description="Disordered" evidence="5">
    <location>
        <begin position="1"/>
        <end position="23"/>
    </location>
</feature>
<dbReference type="RefSeq" id="WP_167112794.1">
    <property type="nucleotide sequence ID" value="NZ_JAAQTO010000018.1"/>
</dbReference>
<evidence type="ECO:0000256" key="4">
    <source>
        <dbReference type="PROSITE-ProRule" id="PRU00335"/>
    </source>
</evidence>
<dbReference type="PROSITE" id="PS50977">
    <property type="entry name" value="HTH_TETR_2"/>
    <property type="match status" value="1"/>
</dbReference>